<dbReference type="Proteomes" id="UP000194236">
    <property type="component" value="Unassembled WGS sequence"/>
</dbReference>
<dbReference type="AlphaFoldDB" id="A0A1Y3AR03"/>
<feature type="non-terminal residue" evidence="2">
    <location>
        <position position="1"/>
    </location>
</feature>
<name>A0A1Y3AR03_EURMA</name>
<sequence>QQQQEKQPIKSSSRSSTPPCNVVNNEEASPSPLLPPTVPNPQRRISATSVSSSGGAISSQSPSINLNRTPSSISNTTDRTINTIPMYPPPPPPSHQMDPFYPHPYYEDVNKSSASPFAAFNMNMEQMMMKYYHPVLPQPPPMHHLRNSPILPSYESPYGYTNYQSYHGQFPTMVRGRNSSGHFYSNQLDITQQQPLPPTSSSSQSATLVGNVGIMVVVDMHPQ</sequence>
<proteinExistence type="predicted"/>
<reference evidence="2 3" key="1">
    <citation type="submission" date="2017-03" db="EMBL/GenBank/DDBJ databases">
        <title>Genome Survey of Euroglyphus maynei.</title>
        <authorList>
            <person name="Arlian L.G."/>
            <person name="Morgan M.S."/>
            <person name="Rider S.D."/>
        </authorList>
    </citation>
    <scope>NUCLEOTIDE SEQUENCE [LARGE SCALE GENOMIC DNA]</scope>
    <source>
        <strain evidence="2">Arlian Lab</strain>
        <tissue evidence="2">Whole body</tissue>
    </source>
</reference>
<comment type="caution">
    <text evidence="2">The sequence shown here is derived from an EMBL/GenBank/DDBJ whole genome shotgun (WGS) entry which is preliminary data.</text>
</comment>
<evidence type="ECO:0000256" key="1">
    <source>
        <dbReference type="SAM" id="MobiDB-lite"/>
    </source>
</evidence>
<gene>
    <name evidence="2" type="ORF">BLA29_007830</name>
</gene>
<evidence type="ECO:0000313" key="2">
    <source>
        <dbReference type="EMBL" id="OTF70911.1"/>
    </source>
</evidence>
<keyword evidence="3" id="KW-1185">Reference proteome</keyword>
<protein>
    <submittedName>
        <fullName evidence="2">Uncharacterized protein</fullName>
    </submittedName>
</protein>
<feature type="compositionally biased region" description="Low complexity" evidence="1">
    <location>
        <begin position="42"/>
        <end position="63"/>
    </location>
</feature>
<feature type="compositionally biased region" description="Polar residues" evidence="1">
    <location>
        <begin position="64"/>
        <end position="81"/>
    </location>
</feature>
<accession>A0A1Y3AR03</accession>
<dbReference type="EMBL" id="MUJZ01063478">
    <property type="protein sequence ID" value="OTF70911.1"/>
    <property type="molecule type" value="Genomic_DNA"/>
</dbReference>
<organism evidence="2 3">
    <name type="scientific">Euroglyphus maynei</name>
    <name type="common">Mayne's house dust mite</name>
    <dbReference type="NCBI Taxonomy" id="6958"/>
    <lineage>
        <taxon>Eukaryota</taxon>
        <taxon>Metazoa</taxon>
        <taxon>Ecdysozoa</taxon>
        <taxon>Arthropoda</taxon>
        <taxon>Chelicerata</taxon>
        <taxon>Arachnida</taxon>
        <taxon>Acari</taxon>
        <taxon>Acariformes</taxon>
        <taxon>Sarcoptiformes</taxon>
        <taxon>Astigmata</taxon>
        <taxon>Psoroptidia</taxon>
        <taxon>Analgoidea</taxon>
        <taxon>Pyroglyphidae</taxon>
        <taxon>Pyroglyphinae</taxon>
        <taxon>Euroglyphus</taxon>
    </lineage>
</organism>
<evidence type="ECO:0000313" key="3">
    <source>
        <dbReference type="Proteomes" id="UP000194236"/>
    </source>
</evidence>
<feature type="compositionally biased region" description="Polar residues" evidence="1">
    <location>
        <begin position="1"/>
        <end position="28"/>
    </location>
</feature>
<feature type="region of interest" description="Disordered" evidence="1">
    <location>
        <begin position="1"/>
        <end position="81"/>
    </location>
</feature>